<feature type="compositionally biased region" description="Basic residues" evidence="1">
    <location>
        <begin position="135"/>
        <end position="145"/>
    </location>
</feature>
<keyword evidence="3" id="KW-1185">Reference proteome</keyword>
<dbReference type="AlphaFoldDB" id="A0A4Y2RKU9"/>
<dbReference type="GO" id="GO:0003676">
    <property type="term" value="F:nucleic acid binding"/>
    <property type="evidence" value="ECO:0007669"/>
    <property type="project" value="InterPro"/>
</dbReference>
<comment type="caution">
    <text evidence="2">The sequence shown here is derived from an EMBL/GenBank/DDBJ whole genome shotgun (WGS) entry which is preliminary data.</text>
</comment>
<sequence length="210" mass="24254">MICIDRTRIAPSDFHLFLKLKEFLGGKRFGSDEELENAVTIWLNELETEECDMGILKLVDRYDKCLNVEGDYVEKTTIKLKTYITLPHCLEASQGGPDPETRAGGLSRRVRPRNKSRRPHKEGQNPETRAGGLSRKARPRNKSRRPLKEDQNPETRAGGLSRKARPRNKSRRPHKEGQTQESDFGWRVREGFFSLDNREINNSEFKHVLI</sequence>
<dbReference type="Proteomes" id="UP000499080">
    <property type="component" value="Unassembled WGS sequence"/>
</dbReference>
<dbReference type="PANTHER" id="PTHR46060">
    <property type="entry name" value="MARINER MOS1 TRANSPOSASE-LIKE PROTEIN"/>
    <property type="match status" value="1"/>
</dbReference>
<dbReference type="InterPro" id="IPR052709">
    <property type="entry name" value="Transposase-MT_Hybrid"/>
</dbReference>
<reference evidence="2 3" key="1">
    <citation type="journal article" date="2019" name="Sci. Rep.">
        <title>Orb-weaving spider Araneus ventricosus genome elucidates the spidroin gene catalogue.</title>
        <authorList>
            <person name="Kono N."/>
            <person name="Nakamura H."/>
            <person name="Ohtoshi R."/>
            <person name="Moran D.A.P."/>
            <person name="Shinohara A."/>
            <person name="Yoshida Y."/>
            <person name="Fujiwara M."/>
            <person name="Mori M."/>
            <person name="Tomita M."/>
            <person name="Arakawa K."/>
        </authorList>
    </citation>
    <scope>NUCLEOTIDE SEQUENCE [LARGE SCALE GENOMIC DNA]</scope>
</reference>
<feature type="region of interest" description="Disordered" evidence="1">
    <location>
        <begin position="90"/>
        <end position="183"/>
    </location>
</feature>
<protein>
    <submittedName>
        <fullName evidence="2">Uncharacterized protein</fullName>
    </submittedName>
</protein>
<dbReference type="EMBL" id="BGPR01017406">
    <property type="protein sequence ID" value="GBN76050.1"/>
    <property type="molecule type" value="Genomic_DNA"/>
</dbReference>
<dbReference type="Gene3D" id="3.30.420.10">
    <property type="entry name" value="Ribonuclease H-like superfamily/Ribonuclease H"/>
    <property type="match status" value="1"/>
</dbReference>
<dbReference type="InterPro" id="IPR036397">
    <property type="entry name" value="RNaseH_sf"/>
</dbReference>
<evidence type="ECO:0000313" key="2">
    <source>
        <dbReference type="EMBL" id="GBN76050.1"/>
    </source>
</evidence>
<evidence type="ECO:0000313" key="3">
    <source>
        <dbReference type="Proteomes" id="UP000499080"/>
    </source>
</evidence>
<proteinExistence type="predicted"/>
<dbReference type="PANTHER" id="PTHR46060:SF1">
    <property type="entry name" value="MARINER MOS1 TRANSPOSASE-LIKE PROTEIN"/>
    <property type="match status" value="1"/>
</dbReference>
<name>A0A4Y2RKU9_ARAVE</name>
<accession>A0A4Y2RKU9</accession>
<feature type="compositionally biased region" description="Basic residues" evidence="1">
    <location>
        <begin position="108"/>
        <end position="120"/>
    </location>
</feature>
<evidence type="ECO:0000256" key="1">
    <source>
        <dbReference type="SAM" id="MobiDB-lite"/>
    </source>
</evidence>
<gene>
    <name evidence="2" type="ORF">AVEN_55394_1</name>
</gene>
<organism evidence="2 3">
    <name type="scientific">Araneus ventricosus</name>
    <name type="common">Orbweaver spider</name>
    <name type="synonym">Epeira ventricosa</name>
    <dbReference type="NCBI Taxonomy" id="182803"/>
    <lineage>
        <taxon>Eukaryota</taxon>
        <taxon>Metazoa</taxon>
        <taxon>Ecdysozoa</taxon>
        <taxon>Arthropoda</taxon>
        <taxon>Chelicerata</taxon>
        <taxon>Arachnida</taxon>
        <taxon>Araneae</taxon>
        <taxon>Araneomorphae</taxon>
        <taxon>Entelegynae</taxon>
        <taxon>Araneoidea</taxon>
        <taxon>Araneidae</taxon>
        <taxon>Araneus</taxon>
    </lineage>
</organism>
<feature type="compositionally biased region" description="Basic residues" evidence="1">
    <location>
        <begin position="162"/>
        <end position="174"/>
    </location>
</feature>